<gene>
    <name evidence="1" type="ORF">SY212_03830</name>
</gene>
<reference evidence="1" key="1">
    <citation type="submission" date="2019-10" db="EMBL/GenBank/DDBJ databases">
        <title>Lactobacillus agilis SY212 Whole Genome Sequencing Project.</title>
        <authorList>
            <person name="Suzuki S."/>
            <person name="Endo A."/>
            <person name="Maeno S."/>
            <person name="Shiwa Y."/>
            <person name="Matsutani M."/>
            <person name="Kajikawa A."/>
        </authorList>
    </citation>
    <scope>NUCLEOTIDE SEQUENCE</scope>
    <source>
        <strain evidence="1">SY212</strain>
    </source>
</reference>
<proteinExistence type="predicted"/>
<name>A0A6F9XJB2_9LACO</name>
<protein>
    <submittedName>
        <fullName evidence="1">Uncharacterized protein</fullName>
    </submittedName>
</protein>
<organism evidence="1">
    <name type="scientific">Ligilactobacillus agilis</name>
    <dbReference type="NCBI Taxonomy" id="1601"/>
    <lineage>
        <taxon>Bacteria</taxon>
        <taxon>Bacillati</taxon>
        <taxon>Bacillota</taxon>
        <taxon>Bacilli</taxon>
        <taxon>Lactobacillales</taxon>
        <taxon>Lactobacillaceae</taxon>
        <taxon>Ligilactobacillus</taxon>
    </lineage>
</organism>
<comment type="caution">
    <text evidence="1">The sequence shown here is derived from an EMBL/GenBank/DDBJ whole genome shotgun (WGS) entry which is preliminary data.</text>
</comment>
<accession>A0A6F9XJB2</accession>
<dbReference type="AlphaFoldDB" id="A0A6F9XJB2"/>
<sequence>MYTNEEFIEKLRRITNEQNNAISDEEIKQYVDELVEKADKTLREMMLEAAQQGRGEIHLHPQFFVHFVDIKYIGHCLDISRKVRDIIVTRYLHAGFTIYKHLADYNDERIAWDKSITG</sequence>
<dbReference type="RefSeq" id="WP_172584199.1">
    <property type="nucleotide sequence ID" value="NZ_BLAM01000054.1"/>
</dbReference>
<dbReference type="Proteomes" id="UP000494265">
    <property type="component" value="Unassembled WGS sequence"/>
</dbReference>
<dbReference type="EMBL" id="BLAM01000054">
    <property type="protein sequence ID" value="GET05353.1"/>
    <property type="molecule type" value="Genomic_DNA"/>
</dbReference>
<evidence type="ECO:0000313" key="1">
    <source>
        <dbReference type="EMBL" id="GET05353.1"/>
    </source>
</evidence>